<dbReference type="Pfam" id="PF04932">
    <property type="entry name" value="Wzy_C"/>
    <property type="match status" value="1"/>
</dbReference>
<evidence type="ECO:0000256" key="3">
    <source>
        <dbReference type="ARBA" id="ARBA00022989"/>
    </source>
</evidence>
<dbReference type="EMBL" id="JAMDMX010000112">
    <property type="protein sequence ID" value="MCY9696793.1"/>
    <property type="molecule type" value="Genomic_DNA"/>
</dbReference>
<feature type="transmembrane region" description="Helical" evidence="5">
    <location>
        <begin position="394"/>
        <end position="416"/>
    </location>
</feature>
<feature type="transmembrane region" description="Helical" evidence="5">
    <location>
        <begin position="71"/>
        <end position="88"/>
    </location>
</feature>
<organism evidence="7 8">
    <name type="scientific">Paenibacillus alginolyticus</name>
    <dbReference type="NCBI Taxonomy" id="59839"/>
    <lineage>
        <taxon>Bacteria</taxon>
        <taxon>Bacillati</taxon>
        <taxon>Bacillota</taxon>
        <taxon>Bacilli</taxon>
        <taxon>Bacillales</taxon>
        <taxon>Paenibacillaceae</taxon>
        <taxon>Paenibacillus</taxon>
    </lineage>
</organism>
<dbReference type="GO" id="GO:0016874">
    <property type="term" value="F:ligase activity"/>
    <property type="evidence" value="ECO:0007669"/>
    <property type="project" value="UniProtKB-KW"/>
</dbReference>
<feature type="domain" description="O-antigen ligase-related" evidence="6">
    <location>
        <begin position="267"/>
        <end position="410"/>
    </location>
</feature>
<feature type="transmembrane region" description="Helical" evidence="5">
    <location>
        <begin position="154"/>
        <end position="173"/>
    </location>
</feature>
<feature type="transmembrane region" description="Helical" evidence="5">
    <location>
        <begin position="436"/>
        <end position="454"/>
    </location>
</feature>
<gene>
    <name evidence="7" type="ORF">M5X19_28405</name>
</gene>
<dbReference type="PANTHER" id="PTHR37422">
    <property type="entry name" value="TEICHURONIC ACID BIOSYNTHESIS PROTEIN TUAE"/>
    <property type="match status" value="1"/>
</dbReference>
<accession>A0ABT4GKS9</accession>
<feature type="transmembrane region" description="Helical" evidence="5">
    <location>
        <begin position="460"/>
        <end position="477"/>
    </location>
</feature>
<evidence type="ECO:0000313" key="8">
    <source>
        <dbReference type="Proteomes" id="UP001527099"/>
    </source>
</evidence>
<evidence type="ECO:0000256" key="5">
    <source>
        <dbReference type="SAM" id="Phobius"/>
    </source>
</evidence>
<dbReference type="Proteomes" id="UP001527099">
    <property type="component" value="Unassembled WGS sequence"/>
</dbReference>
<feature type="transmembrane region" description="Helical" evidence="5">
    <location>
        <begin position="263"/>
        <end position="292"/>
    </location>
</feature>
<comment type="caution">
    <text evidence="7">The sequence shown here is derived from an EMBL/GenBank/DDBJ whole genome shotgun (WGS) entry which is preliminary data.</text>
</comment>
<sequence length="503" mass="55387">MDEISKMIKPPFIMMQASRMPILLVGMALFVSLLIGYSSATLSPELSIQITILSMLLFPAFVMALLDSRRLIPYILLVWVICPEIRRIQDWMEGTYHSVSLLSIAPLLTSAVLIIPILAKFHQMESRIYKLLIYVGIVLLYGSLIGAAKNGSGAFYDLANYVIPLLLIPYAALSHCDNKALDRLIVAFSNTAILVAVYGIIQYVMVPPWDAFWMNHVEMTSIGHPYPLEIRVFSTLNSPGPAGMYMGTALAPMILEKRWRGPLGWIGIILVTVGLLITLVRSAWVMLFIDIAIYTAVSAGRQKWKLIAQLTAVIAAMYLIIPKLPGAQGLIARLDTMTAIQDDHSYNERLDFFHTVFPMLFAKPQGLGLGSIGVGTKLSNGGALGEYGIFDNGFVAIFLTFGILGGLLFLWALWLVTRFLLSQKKQPGGITAYGKLGLSALQGSIVCLVFENGYTGLKGFLLWMVVGIGIMAHQTIVQERRQIPDAATSQLENSPHKASIRLH</sequence>
<keyword evidence="2 5" id="KW-0812">Transmembrane</keyword>
<keyword evidence="7" id="KW-0436">Ligase</keyword>
<keyword evidence="3 5" id="KW-1133">Transmembrane helix</keyword>
<dbReference type="InterPro" id="IPR051533">
    <property type="entry name" value="WaaL-like"/>
</dbReference>
<feature type="transmembrane region" description="Helical" evidence="5">
    <location>
        <begin position="46"/>
        <end position="66"/>
    </location>
</feature>
<evidence type="ECO:0000259" key="6">
    <source>
        <dbReference type="Pfam" id="PF04932"/>
    </source>
</evidence>
<feature type="transmembrane region" description="Helical" evidence="5">
    <location>
        <begin position="131"/>
        <end position="148"/>
    </location>
</feature>
<dbReference type="InterPro" id="IPR007016">
    <property type="entry name" value="O-antigen_ligase-rel_domated"/>
</dbReference>
<evidence type="ECO:0000256" key="2">
    <source>
        <dbReference type="ARBA" id="ARBA00022692"/>
    </source>
</evidence>
<comment type="subcellular location">
    <subcellularLocation>
        <location evidence="1">Membrane</location>
        <topology evidence="1">Multi-pass membrane protein</topology>
    </subcellularLocation>
</comment>
<reference evidence="7 8" key="1">
    <citation type="submission" date="2022-05" db="EMBL/GenBank/DDBJ databases">
        <title>Genome Sequencing of Bee-Associated Microbes.</title>
        <authorList>
            <person name="Dunlap C."/>
        </authorList>
    </citation>
    <scope>NUCLEOTIDE SEQUENCE [LARGE SCALE GENOMIC DNA]</scope>
    <source>
        <strain evidence="7 8">NRRL B-14421</strain>
    </source>
</reference>
<keyword evidence="8" id="KW-1185">Reference proteome</keyword>
<evidence type="ECO:0000256" key="4">
    <source>
        <dbReference type="ARBA" id="ARBA00023136"/>
    </source>
</evidence>
<dbReference type="RefSeq" id="WP_268617797.1">
    <property type="nucleotide sequence ID" value="NZ_JAMDMX010000112.1"/>
</dbReference>
<name>A0ABT4GKS9_9BACL</name>
<feature type="transmembrane region" description="Helical" evidence="5">
    <location>
        <begin position="304"/>
        <end position="321"/>
    </location>
</feature>
<feature type="transmembrane region" description="Helical" evidence="5">
    <location>
        <begin position="100"/>
        <end position="119"/>
    </location>
</feature>
<keyword evidence="4 5" id="KW-0472">Membrane</keyword>
<protein>
    <submittedName>
        <fullName evidence="7">O-antigen ligase family protein</fullName>
    </submittedName>
</protein>
<dbReference type="PANTHER" id="PTHR37422:SF13">
    <property type="entry name" value="LIPOPOLYSACCHARIDE BIOSYNTHESIS PROTEIN PA4999-RELATED"/>
    <property type="match status" value="1"/>
</dbReference>
<evidence type="ECO:0000313" key="7">
    <source>
        <dbReference type="EMBL" id="MCY9696793.1"/>
    </source>
</evidence>
<proteinExistence type="predicted"/>
<feature type="transmembrane region" description="Helical" evidence="5">
    <location>
        <begin position="185"/>
        <end position="205"/>
    </location>
</feature>
<evidence type="ECO:0000256" key="1">
    <source>
        <dbReference type="ARBA" id="ARBA00004141"/>
    </source>
</evidence>
<feature type="transmembrane region" description="Helical" evidence="5">
    <location>
        <begin position="21"/>
        <end position="40"/>
    </location>
</feature>